<dbReference type="PROSITE" id="PS51459">
    <property type="entry name" value="FIDO"/>
    <property type="match status" value="1"/>
</dbReference>
<accession>A0A2N6SYJ2</accession>
<dbReference type="EMBL" id="PNHF01000015">
    <property type="protein sequence ID" value="PMC62130.1"/>
    <property type="molecule type" value="Genomic_DNA"/>
</dbReference>
<proteinExistence type="predicted"/>
<dbReference type="Proteomes" id="UP000235363">
    <property type="component" value="Unassembled WGS sequence"/>
</dbReference>
<evidence type="ECO:0000259" key="1">
    <source>
        <dbReference type="PROSITE" id="PS51459"/>
    </source>
</evidence>
<evidence type="ECO:0000313" key="2">
    <source>
        <dbReference type="EMBL" id="PMC62130.1"/>
    </source>
</evidence>
<reference evidence="2 3" key="1">
    <citation type="submission" date="2017-09" db="EMBL/GenBank/DDBJ databases">
        <title>Bacterial strain isolated from the female urinary microbiota.</title>
        <authorList>
            <person name="Thomas-White K."/>
            <person name="Kumar N."/>
            <person name="Forster S."/>
            <person name="Putonti C."/>
            <person name="Lawley T."/>
            <person name="Wolfe A.J."/>
        </authorList>
    </citation>
    <scope>NUCLEOTIDE SEQUENCE [LARGE SCALE GENOMIC DNA]</scope>
    <source>
        <strain evidence="2 3">UMB0908</strain>
    </source>
</reference>
<organism evidence="2 3">
    <name type="scientific">Corynebacterium xerosis</name>
    <dbReference type="NCBI Taxonomy" id="1725"/>
    <lineage>
        <taxon>Bacteria</taxon>
        <taxon>Bacillati</taxon>
        <taxon>Actinomycetota</taxon>
        <taxon>Actinomycetes</taxon>
        <taxon>Mycobacteriales</taxon>
        <taxon>Corynebacteriaceae</taxon>
        <taxon>Corynebacterium</taxon>
    </lineage>
</organism>
<dbReference type="NCBIfam" id="TIGR01550">
    <property type="entry name" value="DOC_P1"/>
    <property type="match status" value="1"/>
</dbReference>
<dbReference type="RefSeq" id="WP_102213009.1">
    <property type="nucleotide sequence ID" value="NZ_PNHF01000015.1"/>
</dbReference>
<protein>
    <submittedName>
        <fullName evidence="2">Alcohol dehydrogenase</fullName>
    </submittedName>
</protein>
<dbReference type="InterPro" id="IPR006440">
    <property type="entry name" value="Doc"/>
</dbReference>
<dbReference type="GO" id="GO:0016301">
    <property type="term" value="F:kinase activity"/>
    <property type="evidence" value="ECO:0007669"/>
    <property type="project" value="InterPro"/>
</dbReference>
<feature type="domain" description="Fido" evidence="1">
    <location>
        <begin position="1"/>
        <end position="118"/>
    </location>
</feature>
<dbReference type="PANTHER" id="PTHR39426">
    <property type="entry name" value="HOMOLOGY TO DEATH-ON-CURING PROTEIN OF PHAGE P1"/>
    <property type="match status" value="1"/>
</dbReference>
<dbReference type="Gene3D" id="1.20.120.1870">
    <property type="entry name" value="Fic/DOC protein, Fido domain"/>
    <property type="match status" value="1"/>
</dbReference>
<sequence length="123" mass="13274">MMLYLNFDDALQLVRDLGVGPVVDPGSLDSALHRPRSVIYGEEAYGGIAAKAAVLLESIVRNHPLADGNKRLGWLSVVVFCGLNGIEVEAPDDVVYELVIAVANGRLGWREIAGQLEPMLHPV</sequence>
<name>A0A2N6SYJ2_9CORY</name>
<comment type="caution">
    <text evidence="2">The sequence shown here is derived from an EMBL/GenBank/DDBJ whole genome shotgun (WGS) entry which is preliminary data.</text>
</comment>
<gene>
    <name evidence="2" type="ORF">CJ204_07330</name>
</gene>
<dbReference type="AlphaFoldDB" id="A0A2N6SYJ2"/>
<dbReference type="InterPro" id="IPR053737">
    <property type="entry name" value="Type_II_TA_Toxin"/>
</dbReference>
<dbReference type="InterPro" id="IPR003812">
    <property type="entry name" value="Fido"/>
</dbReference>
<evidence type="ECO:0000313" key="3">
    <source>
        <dbReference type="Proteomes" id="UP000235363"/>
    </source>
</evidence>
<dbReference type="Pfam" id="PF02661">
    <property type="entry name" value="Fic"/>
    <property type="match status" value="1"/>
</dbReference>
<dbReference type="PANTHER" id="PTHR39426:SF1">
    <property type="entry name" value="HOMOLOGY TO DEATH-ON-CURING PROTEIN OF PHAGE P1"/>
    <property type="match status" value="1"/>
</dbReference>